<protein>
    <submittedName>
        <fullName evidence="2">Amidase signature enzyme</fullName>
    </submittedName>
</protein>
<dbReference type="InterPro" id="IPR023631">
    <property type="entry name" value="Amidase_dom"/>
</dbReference>
<reference evidence="2" key="1">
    <citation type="journal article" date="2020" name="Stud. Mycol.">
        <title>101 Dothideomycetes genomes: a test case for predicting lifestyles and emergence of pathogens.</title>
        <authorList>
            <person name="Haridas S."/>
            <person name="Albert R."/>
            <person name="Binder M."/>
            <person name="Bloem J."/>
            <person name="Labutti K."/>
            <person name="Salamov A."/>
            <person name="Andreopoulos B."/>
            <person name="Baker S."/>
            <person name="Barry K."/>
            <person name="Bills G."/>
            <person name="Bluhm B."/>
            <person name="Cannon C."/>
            <person name="Castanera R."/>
            <person name="Culley D."/>
            <person name="Daum C."/>
            <person name="Ezra D."/>
            <person name="Gonzalez J."/>
            <person name="Henrissat B."/>
            <person name="Kuo A."/>
            <person name="Liang C."/>
            <person name="Lipzen A."/>
            <person name="Lutzoni F."/>
            <person name="Magnuson J."/>
            <person name="Mondo S."/>
            <person name="Nolan M."/>
            <person name="Ohm R."/>
            <person name="Pangilinan J."/>
            <person name="Park H.-J."/>
            <person name="Ramirez L."/>
            <person name="Alfaro M."/>
            <person name="Sun H."/>
            <person name="Tritt A."/>
            <person name="Yoshinaga Y."/>
            <person name="Zwiers L.-H."/>
            <person name="Turgeon B."/>
            <person name="Goodwin S."/>
            <person name="Spatafora J."/>
            <person name="Crous P."/>
            <person name="Grigoriev I."/>
        </authorList>
    </citation>
    <scope>NUCLEOTIDE SEQUENCE</scope>
    <source>
        <strain evidence="2">CBS 260.36</strain>
    </source>
</reference>
<evidence type="ECO:0000313" key="2">
    <source>
        <dbReference type="EMBL" id="KAF2154560.1"/>
    </source>
</evidence>
<proteinExistence type="predicted"/>
<evidence type="ECO:0000259" key="1">
    <source>
        <dbReference type="Pfam" id="PF01425"/>
    </source>
</evidence>
<dbReference type="Gene3D" id="3.90.1300.10">
    <property type="entry name" value="Amidase signature (AS) domain"/>
    <property type="match status" value="1"/>
</dbReference>
<keyword evidence="3" id="KW-1185">Reference proteome</keyword>
<dbReference type="InterPro" id="IPR036928">
    <property type="entry name" value="AS_sf"/>
</dbReference>
<evidence type="ECO:0000313" key="3">
    <source>
        <dbReference type="Proteomes" id="UP000799439"/>
    </source>
</evidence>
<feature type="domain" description="Amidase" evidence="1">
    <location>
        <begin position="225"/>
        <end position="580"/>
    </location>
</feature>
<dbReference type="SUPFAM" id="SSF75304">
    <property type="entry name" value="Amidase signature (AS) enzymes"/>
    <property type="match status" value="1"/>
</dbReference>
<accession>A0A9P4MHB1</accession>
<gene>
    <name evidence="2" type="ORF">K461DRAFT_252604</name>
</gene>
<dbReference type="OrthoDB" id="1879366at2759"/>
<dbReference type="AlphaFoldDB" id="A0A9P4MHB1"/>
<feature type="domain" description="Amidase" evidence="1">
    <location>
        <begin position="93"/>
        <end position="200"/>
    </location>
</feature>
<dbReference type="GO" id="GO:0003824">
    <property type="term" value="F:catalytic activity"/>
    <property type="evidence" value="ECO:0007669"/>
    <property type="project" value="InterPro"/>
</dbReference>
<dbReference type="PANTHER" id="PTHR11895">
    <property type="entry name" value="TRANSAMIDASE"/>
    <property type="match status" value="1"/>
</dbReference>
<name>A0A9P4MHB1_9PEZI</name>
<organism evidence="2 3">
    <name type="scientific">Myriangium duriaei CBS 260.36</name>
    <dbReference type="NCBI Taxonomy" id="1168546"/>
    <lineage>
        <taxon>Eukaryota</taxon>
        <taxon>Fungi</taxon>
        <taxon>Dikarya</taxon>
        <taxon>Ascomycota</taxon>
        <taxon>Pezizomycotina</taxon>
        <taxon>Dothideomycetes</taxon>
        <taxon>Dothideomycetidae</taxon>
        <taxon>Myriangiales</taxon>
        <taxon>Myriangiaceae</taxon>
        <taxon>Myriangium</taxon>
    </lineage>
</organism>
<dbReference type="InterPro" id="IPR000120">
    <property type="entry name" value="Amidase"/>
</dbReference>
<dbReference type="EMBL" id="ML996083">
    <property type="protein sequence ID" value="KAF2154560.1"/>
    <property type="molecule type" value="Genomic_DNA"/>
</dbReference>
<comment type="caution">
    <text evidence="2">The sequence shown here is derived from an EMBL/GenBank/DDBJ whole genome shotgun (WGS) entry which is preliminary data.</text>
</comment>
<dbReference type="PANTHER" id="PTHR11895:SF171">
    <property type="entry name" value="AMIDASE DOMAIN-CONTAINING PROTEIN"/>
    <property type="match status" value="1"/>
</dbReference>
<sequence length="597" mass="62792">MSFPALDNLEPTISEAELVSAASSVGITIPPAQIPAYLKFATAFDSTCIEILSLPPCADPRLAPISTASPRAFVKPSPETNRLNAWSQQADFVASHPKSSRLKGKTVALKGNISVSGAELNNATHAQFFPGGKFHVADVDATVVRRILEAGATIKGVGVCENFCLSALSITAATGPVKNAWDDRRATGGSSSGVATLLSVKDVKEARAKNETHLHGDDGLRDEEGIDMAIGGDQGGSIRVPAHFSGVYGLKPTHGLVPYTGIAGLFSAIDHTGPMTRSIRDAALLLEVIAGADGIDYRQTPWTPLQKNVPRYADLLDEWAIKRRREEGSSASTAAKGLTVGILKEGWAIAGLDDEVAAVTRQAVERFKSLGASVKEVSVPMHMLAGPLWALYNRHGILSNLTNAPTIPLGHPLTPESVLQFFFEYISPINPAISNGLLNAGLLGQKYGPELSRKAQMHVHELTAAFDSVFDLENIDVLVLPVSGKVAPLIPSGVTTQTEQGSNGGTPGTSIHTTLDPLDAASNFVGLTLNTAGFNLTGHPALSMPCGWATPKDGSGPEVTGGKMPVGLQIVGRKWDELGVLKAASLWEIGGKALDEI</sequence>
<dbReference type="Proteomes" id="UP000799439">
    <property type="component" value="Unassembled WGS sequence"/>
</dbReference>
<dbReference type="Pfam" id="PF01425">
    <property type="entry name" value="Amidase"/>
    <property type="match status" value="2"/>
</dbReference>